<protein>
    <recommendedName>
        <fullName evidence="4">Fibronectin type III domain-containing protein</fullName>
    </recommendedName>
</protein>
<evidence type="ECO:0000256" key="1">
    <source>
        <dbReference type="SAM" id="SignalP"/>
    </source>
</evidence>
<evidence type="ECO:0000313" key="2">
    <source>
        <dbReference type="EMBL" id="GGH82893.1"/>
    </source>
</evidence>
<keyword evidence="1" id="KW-0732">Signal</keyword>
<dbReference type="InterPro" id="IPR013783">
    <property type="entry name" value="Ig-like_fold"/>
</dbReference>
<dbReference type="Proteomes" id="UP000637774">
    <property type="component" value="Unassembled WGS sequence"/>
</dbReference>
<feature type="signal peptide" evidence="1">
    <location>
        <begin position="1"/>
        <end position="21"/>
    </location>
</feature>
<accession>A0ABQ2A1M1</accession>
<dbReference type="EMBL" id="BMGY01000008">
    <property type="protein sequence ID" value="GGH82893.1"/>
    <property type="molecule type" value="Genomic_DNA"/>
</dbReference>
<evidence type="ECO:0008006" key="4">
    <source>
        <dbReference type="Google" id="ProtNLM"/>
    </source>
</evidence>
<keyword evidence="3" id="KW-1185">Reference proteome</keyword>
<comment type="caution">
    <text evidence="2">The sequence shown here is derived from an EMBL/GenBank/DDBJ whole genome shotgun (WGS) entry which is preliminary data.</text>
</comment>
<organism evidence="2 3">
    <name type="scientific">Hymenobacter frigidus</name>
    <dbReference type="NCBI Taxonomy" id="1524095"/>
    <lineage>
        <taxon>Bacteria</taxon>
        <taxon>Pseudomonadati</taxon>
        <taxon>Bacteroidota</taxon>
        <taxon>Cytophagia</taxon>
        <taxon>Cytophagales</taxon>
        <taxon>Hymenobacteraceae</taxon>
        <taxon>Hymenobacter</taxon>
    </lineage>
</organism>
<sequence>MLVLCSVAVTLAATLTLFTAAYDGTSVRVEWEVSTETDVNGFELSRKASNETSYTAVTTVTPTGQRRYQFTDINVYRALPGNNTTPAAGSGPYTYRLLVRSPNGDQAYLTILTGTPSAVQRSWGTIKSMFR</sequence>
<reference evidence="3" key="1">
    <citation type="journal article" date="2019" name="Int. J. Syst. Evol. Microbiol.">
        <title>The Global Catalogue of Microorganisms (GCM) 10K type strain sequencing project: providing services to taxonomists for standard genome sequencing and annotation.</title>
        <authorList>
            <consortium name="The Broad Institute Genomics Platform"/>
            <consortium name="The Broad Institute Genome Sequencing Center for Infectious Disease"/>
            <person name="Wu L."/>
            <person name="Ma J."/>
        </authorList>
    </citation>
    <scope>NUCLEOTIDE SEQUENCE [LARGE SCALE GENOMIC DNA]</scope>
    <source>
        <strain evidence="3">CGMCC 1.14966</strain>
    </source>
</reference>
<proteinExistence type="predicted"/>
<name>A0ABQ2A1M1_9BACT</name>
<feature type="chain" id="PRO_5046579217" description="Fibronectin type III domain-containing protein" evidence="1">
    <location>
        <begin position="22"/>
        <end position="131"/>
    </location>
</feature>
<evidence type="ECO:0000313" key="3">
    <source>
        <dbReference type="Proteomes" id="UP000637774"/>
    </source>
</evidence>
<gene>
    <name evidence="2" type="ORF">GCM10011495_11790</name>
</gene>
<dbReference type="Gene3D" id="2.60.40.10">
    <property type="entry name" value="Immunoglobulins"/>
    <property type="match status" value="1"/>
</dbReference>